<proteinExistence type="inferred from homology"/>
<dbReference type="InterPro" id="IPR003710">
    <property type="entry name" value="ApbA"/>
</dbReference>
<evidence type="ECO:0000256" key="2">
    <source>
        <dbReference type="ARBA" id="ARBA00004994"/>
    </source>
</evidence>
<dbReference type="Proteomes" id="UP000282957">
    <property type="component" value="Unassembled WGS sequence"/>
</dbReference>
<dbReference type="Gene3D" id="1.10.1040.10">
    <property type="entry name" value="N-(1-d-carboxylethyl)-l-norvaline Dehydrogenase, domain 2"/>
    <property type="match status" value="1"/>
</dbReference>
<evidence type="ECO:0000256" key="7">
    <source>
        <dbReference type="ARBA" id="ARBA00022857"/>
    </source>
</evidence>
<dbReference type="OrthoDB" id="247668at2"/>
<dbReference type="Gene3D" id="3.40.50.720">
    <property type="entry name" value="NAD(P)-binding Rossmann-like Domain"/>
    <property type="match status" value="1"/>
</dbReference>
<evidence type="ECO:0000259" key="12">
    <source>
        <dbReference type="Pfam" id="PF02558"/>
    </source>
</evidence>
<dbReference type="InterPro" id="IPR013328">
    <property type="entry name" value="6PGD_dom2"/>
</dbReference>
<dbReference type="EMBL" id="SACL01000003">
    <property type="protein sequence ID" value="RVT96959.1"/>
    <property type="molecule type" value="Genomic_DNA"/>
</dbReference>
<dbReference type="InterPro" id="IPR013332">
    <property type="entry name" value="KPR_N"/>
</dbReference>
<dbReference type="NCBIfam" id="NF005094">
    <property type="entry name" value="PRK06522.2-5"/>
    <property type="match status" value="1"/>
</dbReference>
<comment type="caution">
    <text evidence="14">The sequence shown here is derived from an EMBL/GenBank/DDBJ whole genome shotgun (WGS) entry which is preliminary data.</text>
</comment>
<comment type="catalytic activity">
    <reaction evidence="10 11">
        <text>(R)-pantoate + NADP(+) = 2-dehydropantoate + NADPH + H(+)</text>
        <dbReference type="Rhea" id="RHEA:16233"/>
        <dbReference type="ChEBI" id="CHEBI:11561"/>
        <dbReference type="ChEBI" id="CHEBI:15378"/>
        <dbReference type="ChEBI" id="CHEBI:15980"/>
        <dbReference type="ChEBI" id="CHEBI:57783"/>
        <dbReference type="ChEBI" id="CHEBI:58349"/>
        <dbReference type="EC" id="1.1.1.169"/>
    </reaction>
</comment>
<dbReference type="FunFam" id="1.10.1040.10:FF:000017">
    <property type="entry name" value="2-dehydropantoate 2-reductase"/>
    <property type="match status" value="1"/>
</dbReference>
<dbReference type="InterPro" id="IPR013752">
    <property type="entry name" value="KPA_reductase"/>
</dbReference>
<gene>
    <name evidence="14" type="primary">panE</name>
    <name evidence="14" type="ORF">EOD42_11200</name>
</gene>
<dbReference type="NCBIfam" id="TIGR00745">
    <property type="entry name" value="apbA_panE"/>
    <property type="match status" value="1"/>
</dbReference>
<evidence type="ECO:0000256" key="1">
    <source>
        <dbReference type="ARBA" id="ARBA00002919"/>
    </source>
</evidence>
<dbReference type="GO" id="GO:0005737">
    <property type="term" value="C:cytoplasm"/>
    <property type="evidence" value="ECO:0007669"/>
    <property type="project" value="TreeGrafter"/>
</dbReference>
<comment type="pathway">
    <text evidence="2 11">Cofactor biosynthesis; (R)-pantothenate biosynthesis; (R)-pantoate from 3-methyl-2-oxobutanoate: step 2/2.</text>
</comment>
<feature type="domain" description="Ketopantoate reductase N-terminal" evidence="12">
    <location>
        <begin position="4"/>
        <end position="151"/>
    </location>
</feature>
<dbReference type="PANTHER" id="PTHR21708:SF26">
    <property type="entry name" value="2-DEHYDROPANTOATE 2-REDUCTASE"/>
    <property type="match status" value="1"/>
</dbReference>
<evidence type="ECO:0000256" key="3">
    <source>
        <dbReference type="ARBA" id="ARBA00007870"/>
    </source>
</evidence>
<dbReference type="GO" id="GO:0008677">
    <property type="term" value="F:2-dehydropantoate 2-reductase activity"/>
    <property type="evidence" value="ECO:0007669"/>
    <property type="project" value="UniProtKB-EC"/>
</dbReference>
<reference evidence="14 15" key="1">
    <citation type="submission" date="2019-01" db="EMBL/GenBank/DDBJ databases">
        <authorList>
            <person name="Chen W.-M."/>
        </authorList>
    </citation>
    <scope>NUCLEOTIDE SEQUENCE [LARGE SCALE GENOMIC DNA]</scope>
    <source>
        <strain evidence="14 15">CCP-6</strain>
    </source>
</reference>
<keyword evidence="8 11" id="KW-0560">Oxidoreductase</keyword>
<comment type="function">
    <text evidence="1 11">Catalyzes the NADPH-dependent reduction of ketopantoate into pantoic acid.</text>
</comment>
<dbReference type="SUPFAM" id="SSF48179">
    <property type="entry name" value="6-phosphogluconate dehydrogenase C-terminal domain-like"/>
    <property type="match status" value="1"/>
</dbReference>
<dbReference type="SUPFAM" id="SSF51735">
    <property type="entry name" value="NAD(P)-binding Rossmann-fold domains"/>
    <property type="match status" value="1"/>
</dbReference>
<dbReference type="FunFam" id="3.40.50.720:FF:000307">
    <property type="entry name" value="2-dehydropantoate 2-reductase"/>
    <property type="match status" value="1"/>
</dbReference>
<dbReference type="EC" id="1.1.1.169" evidence="4 11"/>
<name>A0A437MH29_9PROT</name>
<dbReference type="UniPathway" id="UPA00028">
    <property type="reaction ID" value="UER00004"/>
</dbReference>
<dbReference type="GO" id="GO:0015940">
    <property type="term" value="P:pantothenate biosynthetic process"/>
    <property type="evidence" value="ECO:0007669"/>
    <property type="project" value="UniProtKB-UniPathway"/>
</dbReference>
<dbReference type="InterPro" id="IPR008927">
    <property type="entry name" value="6-PGluconate_DH-like_C_sf"/>
</dbReference>
<dbReference type="InterPro" id="IPR036291">
    <property type="entry name" value="NAD(P)-bd_dom_sf"/>
</dbReference>
<evidence type="ECO:0000256" key="6">
    <source>
        <dbReference type="ARBA" id="ARBA00022655"/>
    </source>
</evidence>
<keyword evidence="7 11" id="KW-0521">NADP</keyword>
<accession>A0A437MH29</accession>
<evidence type="ECO:0000256" key="9">
    <source>
        <dbReference type="ARBA" id="ARBA00032024"/>
    </source>
</evidence>
<sequence>MRLLVVGAGATGGYFGGRLAEAGKDVTFLLRPKRAAQVREKGLTILATTGEFTVKPQVVTADALKPEYDAILLTVKAFALDSAMDDMAAAVGAGTTILPVLNGMRHFDTLAARFGAEKVAGSLCKVATTLDAEGRVKQLGPFQQLIYGEHDGSVSARMQALDAFMQGAFFTATLSSNIRRDLWEKWLMLSTLGCVTCLMRGTIGEIEATPGGVAFVNAVYEEILAIARASGSPPGEAYVEETRAMLTKKGSASASSMYRDLTGGLPIEADQIVGDLLKRAGEAGIATPMLAAVYSHLRVYQNRIEAKA</sequence>
<evidence type="ECO:0000256" key="10">
    <source>
        <dbReference type="ARBA" id="ARBA00048793"/>
    </source>
</evidence>
<evidence type="ECO:0000259" key="13">
    <source>
        <dbReference type="Pfam" id="PF08546"/>
    </source>
</evidence>
<dbReference type="Pfam" id="PF08546">
    <property type="entry name" value="ApbA_C"/>
    <property type="match status" value="1"/>
</dbReference>
<protein>
    <recommendedName>
        <fullName evidence="5 11">2-dehydropantoate 2-reductase</fullName>
        <ecNumber evidence="4 11">1.1.1.169</ecNumber>
    </recommendedName>
    <alternativeName>
        <fullName evidence="9 11">Ketopantoate reductase</fullName>
    </alternativeName>
</protein>
<comment type="similarity">
    <text evidence="3 11">Belongs to the ketopantoate reductase family.</text>
</comment>
<evidence type="ECO:0000256" key="11">
    <source>
        <dbReference type="RuleBase" id="RU362068"/>
    </source>
</evidence>
<feature type="domain" description="Ketopantoate reductase C-terminal" evidence="13">
    <location>
        <begin position="177"/>
        <end position="301"/>
    </location>
</feature>
<evidence type="ECO:0000256" key="8">
    <source>
        <dbReference type="ARBA" id="ARBA00023002"/>
    </source>
</evidence>
<dbReference type="RefSeq" id="WP_127787606.1">
    <property type="nucleotide sequence ID" value="NZ_SACL01000003.1"/>
</dbReference>
<dbReference type="Pfam" id="PF02558">
    <property type="entry name" value="ApbA"/>
    <property type="match status" value="1"/>
</dbReference>
<evidence type="ECO:0000256" key="4">
    <source>
        <dbReference type="ARBA" id="ARBA00013014"/>
    </source>
</evidence>
<evidence type="ECO:0000313" key="14">
    <source>
        <dbReference type="EMBL" id="RVT96959.1"/>
    </source>
</evidence>
<keyword evidence="15" id="KW-1185">Reference proteome</keyword>
<evidence type="ECO:0000313" key="15">
    <source>
        <dbReference type="Proteomes" id="UP000282957"/>
    </source>
</evidence>
<dbReference type="PANTHER" id="PTHR21708">
    <property type="entry name" value="PROBABLE 2-DEHYDROPANTOATE 2-REDUCTASE"/>
    <property type="match status" value="1"/>
</dbReference>
<evidence type="ECO:0000256" key="5">
    <source>
        <dbReference type="ARBA" id="ARBA00019465"/>
    </source>
</evidence>
<dbReference type="InterPro" id="IPR051402">
    <property type="entry name" value="KPR-Related"/>
</dbReference>
<keyword evidence="6 11" id="KW-0566">Pantothenate biosynthesis</keyword>
<organism evidence="14 15">
    <name type="scientific">Rhodovarius crocodyli</name>
    <dbReference type="NCBI Taxonomy" id="1979269"/>
    <lineage>
        <taxon>Bacteria</taxon>
        <taxon>Pseudomonadati</taxon>
        <taxon>Pseudomonadota</taxon>
        <taxon>Alphaproteobacteria</taxon>
        <taxon>Acetobacterales</taxon>
        <taxon>Roseomonadaceae</taxon>
        <taxon>Rhodovarius</taxon>
    </lineage>
</organism>
<dbReference type="AlphaFoldDB" id="A0A437MH29"/>